<keyword evidence="1" id="KW-1133">Transmembrane helix</keyword>
<feature type="transmembrane region" description="Helical" evidence="1">
    <location>
        <begin position="89"/>
        <end position="111"/>
    </location>
</feature>
<evidence type="ECO:0000313" key="3">
    <source>
        <dbReference type="EMBL" id="KAK1923726.1"/>
    </source>
</evidence>
<sequence>MGEDRAMTHGTERRRPGPHVNARLIVFPESSHSRERSAIKRDRLCRLRSSTLTSAPRTLGGITAMNEKEALFNRHPLQRSARHYSTRRMLFGLVGVISLAALGCSWSVAYAQRHIPQGRSRGNIYISCNGGPASQQGDVSFRKILENIGPGAGAKDGLVVASKSRGEGDEPDYFYTWTRDSALTIKTLLAHFLPERYLSPWAFYPYSSAKSDDSTAVLLIEPLVRAYISSQSELQMLSTRSGDLLSGGLNEPKFGTDGTAFMGDWGRPQRDGPALRALALIPYAQYLLDRGFALDKAYVREHLYNPKRVRAPGRVIKNDLEEVANGWWEEGYDLWEELQGHHLWTRLVSLRALQAGSKLAERMGDPLAAEYYAKAAKRVEASLIEFWVVEDSHKGYWASSIAGFGDGLRAMAGKAETIGEAIRLPSDQQVMKQSSMGSSPTAESVTKDLDCGFVLGVLHTADLGGWNDTVETDWTRVEPPDPPNPSDLFDRGHPSVLATLRLYALSLQGLYRVNQGDWTSGWVLGRYAKDVYDGVGQSTANPWFICTHAFAHVLYLAHRSFLRAGLIRLSRHTTPFWSDVVGRPVNETTWSVGDGNFERATQSLWDVAEAYRLAAQGHVPSNGSMSEQIHRIDGEQRGARDLTWSHASFLDMNRARQKARQDWQ</sequence>
<dbReference type="InterPro" id="IPR012341">
    <property type="entry name" value="6hp_glycosidase-like_sf"/>
</dbReference>
<dbReference type="GO" id="GO:0000324">
    <property type="term" value="C:fungal-type vacuole"/>
    <property type="evidence" value="ECO:0007669"/>
    <property type="project" value="TreeGrafter"/>
</dbReference>
<evidence type="ECO:0000313" key="4">
    <source>
        <dbReference type="Proteomes" id="UP001182556"/>
    </source>
</evidence>
<keyword evidence="3" id="KW-0378">Hydrolase</keyword>
<feature type="domain" description="GH15-like" evidence="2">
    <location>
        <begin position="141"/>
        <end position="652"/>
    </location>
</feature>
<organism evidence="3 4">
    <name type="scientific">Papiliotrema laurentii</name>
    <name type="common">Cryptococcus laurentii</name>
    <dbReference type="NCBI Taxonomy" id="5418"/>
    <lineage>
        <taxon>Eukaryota</taxon>
        <taxon>Fungi</taxon>
        <taxon>Dikarya</taxon>
        <taxon>Basidiomycota</taxon>
        <taxon>Agaricomycotina</taxon>
        <taxon>Tremellomycetes</taxon>
        <taxon>Tremellales</taxon>
        <taxon>Rhynchogastremaceae</taxon>
        <taxon>Papiliotrema</taxon>
    </lineage>
</organism>
<dbReference type="InterPro" id="IPR008928">
    <property type="entry name" value="6-hairpin_glycosidase_sf"/>
</dbReference>
<keyword evidence="1" id="KW-0472">Membrane</keyword>
<reference evidence="3" key="1">
    <citation type="submission" date="2023-02" db="EMBL/GenBank/DDBJ databases">
        <title>Identification and recombinant expression of a fungal hydrolase from Papiliotrema laurentii that hydrolyzes apple cutin and clears colloidal polyester polyurethane.</title>
        <authorList>
            <consortium name="DOE Joint Genome Institute"/>
            <person name="Roman V.A."/>
            <person name="Bojanowski C."/>
            <person name="Crable B.R."/>
            <person name="Wagner D.N."/>
            <person name="Hung C.S."/>
            <person name="Nadeau L.J."/>
            <person name="Schratz L."/>
            <person name="Haridas S."/>
            <person name="Pangilinan J."/>
            <person name="Lipzen A."/>
            <person name="Na H."/>
            <person name="Yan M."/>
            <person name="Ng V."/>
            <person name="Grigoriev I.V."/>
            <person name="Spatafora J.W."/>
            <person name="Barlow D."/>
            <person name="Biffinger J."/>
            <person name="Kelley-Loughnane N."/>
            <person name="Varaljay V.A."/>
            <person name="Crookes-Goodson W.J."/>
        </authorList>
    </citation>
    <scope>NUCLEOTIDE SEQUENCE</scope>
    <source>
        <strain evidence="3">5307AH</strain>
    </source>
</reference>
<keyword evidence="1" id="KW-0812">Transmembrane</keyword>
<dbReference type="SUPFAM" id="SSF48208">
    <property type="entry name" value="Six-hairpin glycosidases"/>
    <property type="match status" value="1"/>
</dbReference>
<dbReference type="PANTHER" id="PTHR31616">
    <property type="entry name" value="TREHALASE"/>
    <property type="match status" value="1"/>
</dbReference>
<dbReference type="EMBL" id="JAODAN010000006">
    <property type="protein sequence ID" value="KAK1923726.1"/>
    <property type="molecule type" value="Genomic_DNA"/>
</dbReference>
<comment type="caution">
    <text evidence="3">The sequence shown here is derived from an EMBL/GenBank/DDBJ whole genome shotgun (WGS) entry which is preliminary data.</text>
</comment>
<dbReference type="AlphaFoldDB" id="A0AAD9FPI8"/>
<evidence type="ECO:0000256" key="1">
    <source>
        <dbReference type="SAM" id="Phobius"/>
    </source>
</evidence>
<evidence type="ECO:0000259" key="2">
    <source>
        <dbReference type="Pfam" id="PF00723"/>
    </source>
</evidence>
<dbReference type="InterPro" id="IPR011613">
    <property type="entry name" value="GH15-like"/>
</dbReference>
<protein>
    <submittedName>
        <fullName evidence="3">Six-hairpin glycosidase-like protein</fullName>
    </submittedName>
</protein>
<dbReference type="PANTHER" id="PTHR31616:SF9">
    <property type="entry name" value="GLUCOAMYLASE, INTRACELLULAR SPORULATION-SPECIFIC"/>
    <property type="match status" value="1"/>
</dbReference>
<name>A0AAD9FPI8_PAPLA</name>
<keyword evidence="4" id="KW-1185">Reference proteome</keyword>
<dbReference type="GO" id="GO:0005975">
    <property type="term" value="P:carbohydrate metabolic process"/>
    <property type="evidence" value="ECO:0007669"/>
    <property type="project" value="InterPro"/>
</dbReference>
<dbReference type="Proteomes" id="UP001182556">
    <property type="component" value="Unassembled WGS sequence"/>
</dbReference>
<dbReference type="Gene3D" id="1.50.10.10">
    <property type="match status" value="1"/>
</dbReference>
<proteinExistence type="predicted"/>
<dbReference type="Pfam" id="PF00723">
    <property type="entry name" value="Glyco_hydro_15"/>
    <property type="match status" value="1"/>
</dbReference>
<gene>
    <name evidence="3" type="ORF">DB88DRAFT_492182</name>
</gene>
<dbReference type="GO" id="GO:0004553">
    <property type="term" value="F:hydrolase activity, hydrolyzing O-glycosyl compounds"/>
    <property type="evidence" value="ECO:0007669"/>
    <property type="project" value="TreeGrafter"/>
</dbReference>
<keyword evidence="3" id="KW-0326">Glycosidase</keyword>
<accession>A0AAD9FPI8</accession>